<organism evidence="4">
    <name type="scientific">Clastoptera arizonana</name>
    <name type="common">Arizona spittle bug</name>
    <dbReference type="NCBI Taxonomy" id="38151"/>
    <lineage>
        <taxon>Eukaryota</taxon>
        <taxon>Metazoa</taxon>
        <taxon>Ecdysozoa</taxon>
        <taxon>Arthropoda</taxon>
        <taxon>Hexapoda</taxon>
        <taxon>Insecta</taxon>
        <taxon>Pterygota</taxon>
        <taxon>Neoptera</taxon>
        <taxon>Paraneoptera</taxon>
        <taxon>Hemiptera</taxon>
        <taxon>Auchenorrhyncha</taxon>
        <taxon>Cercopoidea</taxon>
        <taxon>Clastopteridae</taxon>
        <taxon>Clastoptera</taxon>
    </lineage>
</organism>
<keyword evidence="3" id="KW-0813">Transport</keyword>
<accession>A0A1B6D8Q6</accession>
<dbReference type="EMBL" id="GEDC01015229">
    <property type="protein sequence ID" value="JAS22069.1"/>
    <property type="molecule type" value="Transcribed_RNA"/>
</dbReference>
<dbReference type="PANTHER" id="PTHR15954:SF4">
    <property type="entry name" value="VACUOLAR PROTEIN SORTING-ASSOCIATED PROTEIN 51 HOMOLOG"/>
    <property type="match status" value="1"/>
</dbReference>
<comment type="subcellular location">
    <subcellularLocation>
        <location evidence="3">Golgi apparatus</location>
        <location evidence="3">trans-Golgi network</location>
    </subcellularLocation>
</comment>
<dbReference type="GO" id="GO:0000938">
    <property type="term" value="C:GARP complex"/>
    <property type="evidence" value="ECO:0007669"/>
    <property type="project" value="UniProtKB-UniRule"/>
</dbReference>
<gene>
    <name evidence="4" type="ORF">g.2194</name>
</gene>
<evidence type="ECO:0000256" key="2">
    <source>
        <dbReference type="ARBA" id="ARBA00016122"/>
    </source>
</evidence>
<evidence type="ECO:0000256" key="1">
    <source>
        <dbReference type="ARBA" id="ARBA00006080"/>
    </source>
</evidence>
<reference evidence="4" key="1">
    <citation type="submission" date="2015-12" db="EMBL/GenBank/DDBJ databases">
        <title>De novo transcriptome assembly of four potential Pierce s Disease insect vectors from Arizona vineyards.</title>
        <authorList>
            <person name="Tassone E.E."/>
        </authorList>
    </citation>
    <scope>NUCLEOTIDE SEQUENCE</scope>
</reference>
<dbReference type="GO" id="GO:0007041">
    <property type="term" value="P:lysosomal transport"/>
    <property type="evidence" value="ECO:0007669"/>
    <property type="project" value="TreeGrafter"/>
</dbReference>
<keyword evidence="3" id="KW-0445">Lipid transport</keyword>
<dbReference type="GO" id="GO:0032456">
    <property type="term" value="P:endocytic recycling"/>
    <property type="evidence" value="ECO:0007669"/>
    <property type="project" value="TreeGrafter"/>
</dbReference>
<dbReference type="Pfam" id="PF08700">
    <property type="entry name" value="VPS51_Exo84_N"/>
    <property type="match status" value="1"/>
</dbReference>
<evidence type="ECO:0000256" key="3">
    <source>
        <dbReference type="RuleBase" id="RU368010"/>
    </source>
</evidence>
<keyword evidence="3" id="KW-0653">Protein transport</keyword>
<dbReference type="GO" id="GO:1990745">
    <property type="term" value="C:EARP complex"/>
    <property type="evidence" value="ECO:0007669"/>
    <property type="project" value="TreeGrafter"/>
</dbReference>
<dbReference type="GO" id="GO:0016020">
    <property type="term" value="C:membrane"/>
    <property type="evidence" value="ECO:0007669"/>
    <property type="project" value="TreeGrafter"/>
</dbReference>
<sequence length="719" mass="83378">MNNFKLNVEDLNSSGFNLDLYLQQTNKTCNLNEILLFERDLFEEISVFQSDKQTLVYDNYNKFISATNTIGKIKYDFIKMEDEMKSLASNMESMTIFYDSITCTLQDSHSEISRILKIRAYLKNLQFLIKLPDKLKMQTQSKKYLEAAQDYLNVQKDLYHYCHLGSFQIIQQEINYILEEIKTNLWENLNCTHTKVKELSYSVNILLTLREPPKKLADKYIRNVEKQLTEKVVEWNKPPVINLFEYANLGVKLMEELCSFICEFDQMFDVINIPLKETKKSLDRMIKGLMTLFFESIQVKIDSLPVSIDSTKISTALQKLFRKIDEAKAVLQEPEYMERIVDIIVKAGRKQSRYHLNELKNFLDKSLLNIRQTLAISLTSTRISIFRKTNKLLTHLVSSLVIKVQEALEDLTAFIETSQLLYASRPQIRKSFCIDCVREGLIVGFIMHLKASARSFCSTNKNYHTLTLLFISKICLEFDAKYINVLLKLTDKLLGVETRDKQILTTKDELCVGMRLAAECVLTRYVQIQGLVVSQMLRKSIETEDWLHCVEPTSVRLAIKRVLEEITAIETQVCMLNELGSQPENSSDPNKEHSTYFRSTANNQTSYYLSACRVYKPLSDKLKKTTGSFEFSKIFIMAGIIKISLKVLVECVRLKTFSRYGMQQLQVDLYYLQIHLCRIISNKNLIQFFLAETLNSAMNRSLNPSLINESGVKFICEER</sequence>
<comment type="similarity">
    <text evidence="1 3">Belongs to the VPS51 family.</text>
</comment>
<dbReference type="GO" id="GO:0005829">
    <property type="term" value="C:cytosol"/>
    <property type="evidence" value="ECO:0007669"/>
    <property type="project" value="GOC"/>
</dbReference>
<protein>
    <recommendedName>
        <fullName evidence="2 3">Vacuolar protein sorting-associated protein 51 homolog</fullName>
    </recommendedName>
</protein>
<dbReference type="PANTHER" id="PTHR15954">
    <property type="entry name" value="VACUOLAR PROTEIN SORTING-ASSOCIATED PROTEIN 51 HOMOLOG"/>
    <property type="match status" value="1"/>
</dbReference>
<dbReference type="AlphaFoldDB" id="A0A1B6D8Q6"/>
<dbReference type="InterPro" id="IPR014812">
    <property type="entry name" value="Vps51"/>
</dbReference>
<proteinExistence type="inferred from homology"/>
<dbReference type="GO" id="GO:0007030">
    <property type="term" value="P:Golgi organization"/>
    <property type="evidence" value="ECO:0007669"/>
    <property type="project" value="UniProtKB-UniRule"/>
</dbReference>
<dbReference type="GO" id="GO:0006869">
    <property type="term" value="P:lipid transport"/>
    <property type="evidence" value="ECO:0007669"/>
    <property type="project" value="UniProtKB-UniRule"/>
</dbReference>
<dbReference type="GO" id="GO:0015031">
    <property type="term" value="P:protein transport"/>
    <property type="evidence" value="ECO:0007669"/>
    <property type="project" value="UniProtKB-UniRule"/>
</dbReference>
<name>A0A1B6D8Q6_9HEMI</name>
<dbReference type="GO" id="GO:0048193">
    <property type="term" value="P:Golgi vesicle transport"/>
    <property type="evidence" value="ECO:0007669"/>
    <property type="project" value="TreeGrafter"/>
</dbReference>
<dbReference type="GO" id="GO:0042147">
    <property type="term" value="P:retrograde transport, endosome to Golgi"/>
    <property type="evidence" value="ECO:0007669"/>
    <property type="project" value="UniProtKB-UniRule"/>
</dbReference>
<keyword evidence="3" id="KW-0333">Golgi apparatus</keyword>
<evidence type="ECO:0000313" key="4">
    <source>
        <dbReference type="EMBL" id="JAS22069.1"/>
    </source>
</evidence>
<comment type="function">
    <text evidence="3">Acts as component of the GARP complex that is involved in retrograde transport from early and late endosomes to the trans-Golgi network (TGN).</text>
</comment>
<comment type="subunit">
    <text evidence="3">Component of the Golgi-associated retrograde protein (GARP) complex.</text>
</comment>